<evidence type="ECO:0000313" key="7">
    <source>
        <dbReference type="EMBL" id="RVE57270.1"/>
    </source>
</evidence>
<feature type="domain" description="PIH1D1/2/3 CS-like" evidence="6">
    <location>
        <begin position="269"/>
        <end position="368"/>
    </location>
</feature>
<feature type="region of interest" description="Disordered" evidence="4">
    <location>
        <begin position="544"/>
        <end position="568"/>
    </location>
</feature>
<dbReference type="InterPro" id="IPR050734">
    <property type="entry name" value="PIH1/Kintoun_subfamily"/>
</dbReference>
<gene>
    <name evidence="3" type="primary">DNAAF2</name>
    <name evidence="3" type="synonym">KTU</name>
    <name evidence="7" type="ORF">OJAV_G00214600</name>
</gene>
<dbReference type="GO" id="GO:0060285">
    <property type="term" value="P:cilium-dependent cell motility"/>
    <property type="evidence" value="ECO:0007669"/>
    <property type="project" value="UniProtKB-UniRule"/>
</dbReference>
<sequence>MVTNNTSLQFVSDWSPSSKIKVFMVKTIFTMEVGQKLAEMSITAAEVDMLSTALKNEKFQDMLTNFFQEISNPENVRTYEKEMTLLEQRRGNSIEFVHPIPFRVLETGVDEEQRCFINICACDKVGKPESKTERSNGQLGRQWSLPHLLQPGRPDCEREGKIFTIYDVFFHPETLHLADKSKRFMDMVIKVAIQGIQKAFKVTLDKGNLRQTDITYKGVPQLCVIRKPIPGYEAKEPPEEQDLSQLRTPLPENSFEDPSKLIQRQPQEPTKPHYTVKYRSVVDLQDFRISRDSIRSPRPTEIVVTIDLPLLMVINDTVLEVEERRLLLESKNPPYKLELLLSYPVDENKGSAKFNKQTRQLTVALPVQPAPNPTSDSQHQNQTEDLEEGGRRIEERAEQSQRGNDTDAAEGKRQETGEGQKQEEEGQKEQDQNKNDTPECVVRNKTHDEKLQEKNGKRHRKKKRKRERATKEAHDNLLLEKAASSDTDKQHTLVFDGDASSSSESAVQRAEEKQGRVEVANSSQESCKFTPATMVVNISIPDSNRTPAEEQMEDAKEQTFQKPEETNIPLPGTLREIAAGGNETILDDRTSAGLVFQNKLQFDLD</sequence>
<dbReference type="GO" id="GO:0120293">
    <property type="term" value="C:dynein axonemal particle"/>
    <property type="evidence" value="ECO:0007669"/>
    <property type="project" value="UniProtKB-SubCell"/>
</dbReference>
<dbReference type="EMBL" id="CM012458">
    <property type="protein sequence ID" value="RVE57270.1"/>
    <property type="molecule type" value="Genomic_DNA"/>
</dbReference>
<feature type="compositionally biased region" description="Basic and acidic residues" evidence="4">
    <location>
        <begin position="409"/>
        <end position="437"/>
    </location>
</feature>
<keyword evidence="1 3" id="KW-0963">Cytoplasm</keyword>
<evidence type="ECO:0000256" key="3">
    <source>
        <dbReference type="HAMAP-Rule" id="MF_03069"/>
    </source>
</evidence>
<dbReference type="AlphaFoldDB" id="A0A3S2MEB7"/>
<dbReference type="HAMAP" id="MF_03069">
    <property type="entry name" value="Kintoun"/>
    <property type="match status" value="1"/>
</dbReference>
<evidence type="ECO:0000259" key="5">
    <source>
        <dbReference type="Pfam" id="PF08190"/>
    </source>
</evidence>
<feature type="compositionally biased region" description="Basic and acidic residues" evidence="4">
    <location>
        <begin position="388"/>
        <end position="399"/>
    </location>
</feature>
<feature type="compositionally biased region" description="Polar residues" evidence="4">
    <location>
        <begin position="373"/>
        <end position="383"/>
    </location>
</feature>
<dbReference type="GO" id="GO:0070286">
    <property type="term" value="P:axonemal dynein complex assembly"/>
    <property type="evidence" value="ECO:0007669"/>
    <property type="project" value="UniProtKB-UniRule"/>
</dbReference>
<organism evidence="7 8">
    <name type="scientific">Oryzias javanicus</name>
    <name type="common">Javanese ricefish</name>
    <name type="synonym">Aplocheilus javanicus</name>
    <dbReference type="NCBI Taxonomy" id="123683"/>
    <lineage>
        <taxon>Eukaryota</taxon>
        <taxon>Metazoa</taxon>
        <taxon>Chordata</taxon>
        <taxon>Craniata</taxon>
        <taxon>Vertebrata</taxon>
        <taxon>Euteleostomi</taxon>
        <taxon>Actinopterygii</taxon>
        <taxon>Neopterygii</taxon>
        <taxon>Teleostei</taxon>
        <taxon>Neoteleostei</taxon>
        <taxon>Acanthomorphata</taxon>
        <taxon>Ovalentaria</taxon>
        <taxon>Atherinomorphae</taxon>
        <taxon>Beloniformes</taxon>
        <taxon>Adrianichthyidae</taxon>
        <taxon>Oryziinae</taxon>
        <taxon>Oryzias</taxon>
    </lineage>
</organism>
<comment type="function">
    <text evidence="3">Required for cytoplasmic pre-assembly of axonemal dyneins, thereby playing a central role in motility in cilia and flagella. Involved in pre-assembly of dynein arm complexes in the cytoplasm before intraflagellar transport loads them for the ciliary compartment.</text>
</comment>
<dbReference type="Pfam" id="PF18201">
    <property type="entry name" value="PIH1_CS"/>
    <property type="match status" value="1"/>
</dbReference>
<evidence type="ECO:0000256" key="4">
    <source>
        <dbReference type="SAM" id="MobiDB-lite"/>
    </source>
</evidence>
<comment type="similarity">
    <text evidence="3">Belongs to the PIH1 family. Kintoun subfamily.</text>
</comment>
<feature type="compositionally biased region" description="Basic and acidic residues" evidence="4">
    <location>
        <begin position="445"/>
        <end position="455"/>
    </location>
</feature>
<evidence type="ECO:0000256" key="2">
    <source>
        <dbReference type="ARBA" id="ARBA00024190"/>
    </source>
</evidence>
<dbReference type="PANTHER" id="PTHR22997">
    <property type="entry name" value="PIH1 DOMAIN-CONTAINING PROTEIN 1"/>
    <property type="match status" value="1"/>
</dbReference>
<feature type="compositionally biased region" description="Basic and acidic residues" evidence="4">
    <location>
        <begin position="469"/>
        <end position="478"/>
    </location>
</feature>
<name>A0A3S2MEB7_ORYJA</name>
<feature type="compositionally biased region" description="Basic and acidic residues" evidence="4">
    <location>
        <begin position="553"/>
        <end position="565"/>
    </location>
</feature>
<feature type="compositionally biased region" description="Basic residues" evidence="4">
    <location>
        <begin position="456"/>
        <end position="468"/>
    </location>
</feature>
<dbReference type="Proteomes" id="UP000283210">
    <property type="component" value="Chromosome 22"/>
</dbReference>
<feature type="domain" description="PIH1 N-terminal" evidence="5">
    <location>
        <begin position="70"/>
        <end position="231"/>
    </location>
</feature>
<dbReference type="GO" id="GO:0003351">
    <property type="term" value="P:epithelial cilium movement involved in extracellular fluid movement"/>
    <property type="evidence" value="ECO:0007669"/>
    <property type="project" value="TreeGrafter"/>
</dbReference>
<evidence type="ECO:0000259" key="6">
    <source>
        <dbReference type="Pfam" id="PF18201"/>
    </source>
</evidence>
<dbReference type="PANTHER" id="PTHR22997:SF3">
    <property type="entry name" value="PROTEIN KINTOUN"/>
    <property type="match status" value="1"/>
</dbReference>
<reference evidence="7 8" key="2">
    <citation type="submission" date="2019-01" db="EMBL/GenBank/DDBJ databases">
        <title>A chromosome length genome reference of the Java medaka (oryzias javanicus).</title>
        <authorList>
            <person name="Herpin A."/>
            <person name="Takehana Y."/>
            <person name="Naruse K."/>
            <person name="Ansai S."/>
            <person name="Kawaguchi M."/>
        </authorList>
    </citation>
    <scope>NUCLEOTIDE SEQUENCE [LARGE SCALE GENOMIC DNA]</scope>
    <source>
        <strain evidence="7">RS831</strain>
        <tissue evidence="7">Whole body</tissue>
    </source>
</reference>
<dbReference type="GO" id="GO:0005576">
    <property type="term" value="C:extracellular region"/>
    <property type="evidence" value="ECO:0007669"/>
    <property type="project" value="GOC"/>
</dbReference>
<dbReference type="InterPro" id="IPR012981">
    <property type="entry name" value="PIH1_N"/>
</dbReference>
<evidence type="ECO:0000256" key="1">
    <source>
        <dbReference type="ARBA" id="ARBA00022490"/>
    </source>
</evidence>
<dbReference type="OMA" id="RCFINIC"/>
<accession>A0A3S2MEB7</accession>
<dbReference type="OrthoDB" id="546764at2759"/>
<comment type="subcellular location">
    <subcellularLocation>
        <location evidence="3">Cytoplasm</location>
    </subcellularLocation>
    <subcellularLocation>
        <location evidence="2">Dynein axonemal particle</location>
    </subcellularLocation>
    <text evidence="3">Localizes in the apical cytoplasm around the gamma-tubulin-positive pericentriolar region, not in the cilia.</text>
</comment>
<feature type="region of interest" description="Disordered" evidence="4">
    <location>
        <begin position="367"/>
        <end position="525"/>
    </location>
</feature>
<dbReference type="InterPro" id="IPR041442">
    <property type="entry name" value="PIH1D1/2/3_CS-like"/>
</dbReference>
<keyword evidence="8" id="KW-1185">Reference proteome</keyword>
<proteinExistence type="inferred from homology"/>
<reference evidence="7 8" key="1">
    <citation type="submission" date="2018-11" db="EMBL/GenBank/DDBJ databases">
        <authorList>
            <person name="Lopez-Roques C."/>
            <person name="Donnadieu C."/>
            <person name="Bouchez O."/>
            <person name="Klopp C."/>
            <person name="Cabau C."/>
            <person name="Zahm M."/>
        </authorList>
    </citation>
    <scope>NUCLEOTIDE SEQUENCE [LARGE SCALE GENOMIC DNA]</scope>
    <source>
        <strain evidence="7">RS831</strain>
        <tissue evidence="7">Whole body</tissue>
    </source>
</reference>
<protein>
    <recommendedName>
        <fullName evidence="3">Protein kintoun</fullName>
    </recommendedName>
    <alternativeName>
        <fullName evidence="3">Dynein assembly factor 2, axonemal</fullName>
    </alternativeName>
</protein>
<evidence type="ECO:0000313" key="8">
    <source>
        <dbReference type="Proteomes" id="UP000283210"/>
    </source>
</evidence>
<dbReference type="Pfam" id="PF08190">
    <property type="entry name" value="PIH1"/>
    <property type="match status" value="1"/>
</dbReference>
<dbReference type="InterPro" id="IPR034727">
    <property type="entry name" value="Kintoun"/>
</dbReference>